<name>A0A0K2UJP5_LEPSM</name>
<reference evidence="1" key="1">
    <citation type="submission" date="2014-05" db="EMBL/GenBank/DDBJ databases">
        <authorList>
            <person name="Chronopoulou M."/>
        </authorList>
    </citation>
    <scope>NUCLEOTIDE SEQUENCE</scope>
    <source>
        <tissue evidence="1">Whole organism</tissue>
    </source>
</reference>
<organism evidence="1">
    <name type="scientific">Lepeophtheirus salmonis</name>
    <name type="common">Salmon louse</name>
    <name type="synonym">Caligus salmonis</name>
    <dbReference type="NCBI Taxonomy" id="72036"/>
    <lineage>
        <taxon>Eukaryota</taxon>
        <taxon>Metazoa</taxon>
        <taxon>Ecdysozoa</taxon>
        <taxon>Arthropoda</taxon>
        <taxon>Crustacea</taxon>
        <taxon>Multicrustacea</taxon>
        <taxon>Hexanauplia</taxon>
        <taxon>Copepoda</taxon>
        <taxon>Siphonostomatoida</taxon>
        <taxon>Caligidae</taxon>
        <taxon>Lepeophtheirus</taxon>
    </lineage>
</organism>
<protein>
    <submittedName>
        <fullName evidence="1">Uncharacterized protein</fullName>
    </submittedName>
</protein>
<accession>A0A0K2UJP5</accession>
<dbReference type="EMBL" id="HACA01020515">
    <property type="protein sequence ID" value="CDW37876.1"/>
    <property type="molecule type" value="Transcribed_RNA"/>
</dbReference>
<evidence type="ECO:0000313" key="1">
    <source>
        <dbReference type="EMBL" id="CDW37876.1"/>
    </source>
</evidence>
<feature type="non-terminal residue" evidence="1">
    <location>
        <position position="1"/>
    </location>
</feature>
<sequence>FYLRSIKLTLTLTSYLHPHKHNQAIKSLQTYIRRQIYLCSTHRTWLFFLIEHIRFTSFLLHCFLSRHPINNE</sequence>
<proteinExistence type="predicted"/>
<dbReference type="AlphaFoldDB" id="A0A0K2UJP5"/>